<keyword evidence="1 2" id="KW-0175">Coiled coil</keyword>
<dbReference type="AlphaFoldDB" id="A0A3Q3D917"/>
<protein>
    <submittedName>
        <fullName evidence="4">Cilia and flagella associated protein 58</fullName>
    </submittedName>
</protein>
<dbReference type="PANTHER" id="PTHR32083">
    <property type="entry name" value="CILIA AND FLAGELLA-ASSOCIATED PROTEIN 58-RELATED"/>
    <property type="match status" value="1"/>
</dbReference>
<feature type="domain" description="Cilia- and flagella-associated protein 58 central coiled coil" evidence="3">
    <location>
        <begin position="363"/>
        <end position="653"/>
    </location>
</feature>
<evidence type="ECO:0000259" key="3">
    <source>
        <dbReference type="Pfam" id="PF21771"/>
    </source>
</evidence>
<name>A0A3Q3D917_HIPCM</name>
<feature type="coiled-coil region" evidence="2">
    <location>
        <begin position="394"/>
        <end position="526"/>
    </location>
</feature>
<feature type="coiled-coil region" evidence="2">
    <location>
        <begin position="773"/>
        <end position="807"/>
    </location>
</feature>
<dbReference type="InterPro" id="IPR049270">
    <property type="entry name" value="CFAP58_CC"/>
</dbReference>
<evidence type="ECO:0000256" key="2">
    <source>
        <dbReference type="SAM" id="Coils"/>
    </source>
</evidence>
<dbReference type="PANTHER" id="PTHR32083:SF0">
    <property type="entry name" value="CILIA AND FLAGELLA-ASSOCIATED PROTEIN 58"/>
    <property type="match status" value="1"/>
</dbReference>
<evidence type="ECO:0000313" key="5">
    <source>
        <dbReference type="Proteomes" id="UP000264820"/>
    </source>
</evidence>
<feature type="coiled-coil region" evidence="2">
    <location>
        <begin position="39"/>
        <end position="83"/>
    </location>
</feature>
<dbReference type="STRING" id="109280.ENSHCOP00000006189"/>
<reference evidence="4" key="1">
    <citation type="submission" date="2025-08" db="UniProtKB">
        <authorList>
            <consortium name="Ensembl"/>
        </authorList>
    </citation>
    <scope>IDENTIFICATION</scope>
</reference>
<feature type="coiled-coil region" evidence="2">
    <location>
        <begin position="119"/>
        <end position="347"/>
    </location>
</feature>
<feature type="coiled-coil region" evidence="2">
    <location>
        <begin position="565"/>
        <end position="679"/>
    </location>
</feature>
<evidence type="ECO:0000256" key="1">
    <source>
        <dbReference type="ARBA" id="ARBA00023054"/>
    </source>
</evidence>
<dbReference type="GeneTree" id="ENSGT00530000063534"/>
<dbReference type="Ensembl" id="ENSHCOT00000004084.1">
    <property type="protein sequence ID" value="ENSHCOP00000006189.1"/>
    <property type="gene ID" value="ENSHCOG00000007968.1"/>
</dbReference>
<dbReference type="Pfam" id="PF21771">
    <property type="entry name" value="CFAP58_CC"/>
    <property type="match status" value="1"/>
</dbReference>
<accession>A0A3Q3D917</accession>
<evidence type="ECO:0000313" key="4">
    <source>
        <dbReference type="Ensembl" id="ENSHCOP00000006189.1"/>
    </source>
</evidence>
<dbReference type="Proteomes" id="UP000264820">
    <property type="component" value="Unplaced"/>
</dbReference>
<dbReference type="GO" id="GO:0005856">
    <property type="term" value="C:cytoskeleton"/>
    <property type="evidence" value="ECO:0007669"/>
    <property type="project" value="TreeGrafter"/>
</dbReference>
<organism evidence="4 5">
    <name type="scientific">Hippocampus comes</name>
    <name type="common">Tiger tail seahorse</name>
    <dbReference type="NCBI Taxonomy" id="109280"/>
    <lineage>
        <taxon>Eukaryota</taxon>
        <taxon>Metazoa</taxon>
        <taxon>Chordata</taxon>
        <taxon>Craniata</taxon>
        <taxon>Vertebrata</taxon>
        <taxon>Euteleostomi</taxon>
        <taxon>Actinopterygii</taxon>
        <taxon>Neopterygii</taxon>
        <taxon>Teleostei</taxon>
        <taxon>Neoteleostei</taxon>
        <taxon>Acanthomorphata</taxon>
        <taxon>Syngnathiaria</taxon>
        <taxon>Syngnathiformes</taxon>
        <taxon>Syngnathoidei</taxon>
        <taxon>Syngnathidae</taxon>
        <taxon>Hippocampus</taxon>
    </lineage>
</organism>
<keyword evidence="5" id="KW-1185">Reference proteome</keyword>
<reference evidence="4" key="2">
    <citation type="submission" date="2025-09" db="UniProtKB">
        <authorList>
            <consortium name="Ensembl"/>
        </authorList>
    </citation>
    <scope>IDENTIFICATION</scope>
</reference>
<proteinExistence type="predicted"/>
<dbReference type="OMA" id="CQDDMRL"/>
<sequence length="816" mass="96851">NNTERDRKTEDMAESLEEFQMVLSELTEDQEEPNMGKIREEYEKLLNALTKSYNNEKRLMTKCKELSAEMASASTKFEAARKMSQDDETTMTSLKTELDKAWKMVDAAYNKEQANMETIKNLQEEVATLTQLAEQQSMASANQDQSELLKMIEDLTNERDQLLTTVESLREQLSIASASKQKAETQREDALNNISQLQHEIQLQQNEISREQRLKEKLEKEVNEMATDLETKVREIQTVKKDFQTSKDEQLRLAQQLKSLKIGFEKITKDLELLQNKTNKLQRDRDQLVSLREHHFWENQKNLNEIKLKEDAVNQMRHEISKERKMKEAIQKKFRLVEEQKADVEVQRGILKARITGLEKEFEGAKKQVEADKKVISDLTRERDLLTKVILASLEVQQCLVMELENDKRVLQQEITGYCAEGQKLRKFILDLEKDRDRYINDNNNLLQKMQQKINELETSEMAVHNWRKRVTEEECKLERKEELLDSVISERNHYSKNLVDAQVSAEAMNNQNTQLKDEIEAKELIIHKEQQHHKRLVRDNDNLKVPQLDLFFVVCKLGLCKTEQERLQKIITDRESELMQLKKQLDQVTRERDNLGKQLLRRNEERVLLYEKVKIQQSIICKRDFHHNQKMEDIRLLKLEIKRIRREKNILDKAVPNADDLKRELFTLQRELARERTRNGVLEEQLNPINIHRWRRLEGSDPCKYELIQKVHTLQRRLINKTEDFEEQEFLLQEKEKLYVELQHILARQPGAEALEQLQHCQWTLRERTKKLMALTAEVRVLDSKMNEYKSENQKLITELADLKKKYFTQKKLQR</sequence>